<accession>A0ACC0J7R1</accession>
<evidence type="ECO:0000313" key="1">
    <source>
        <dbReference type="EMBL" id="KAI8420103.1"/>
    </source>
</evidence>
<dbReference type="Proteomes" id="UP001064048">
    <property type="component" value="Chromosome 14"/>
</dbReference>
<reference evidence="1 2" key="1">
    <citation type="journal article" date="2022" name="Genome Biol. Evol.">
        <title>The Spruce Budworm Genome: Reconstructing the Evolutionary History of Antifreeze Proteins.</title>
        <authorList>
            <person name="Beliveau C."/>
            <person name="Gagne P."/>
            <person name="Picq S."/>
            <person name="Vernygora O."/>
            <person name="Keeling C.I."/>
            <person name="Pinkney K."/>
            <person name="Doucet D."/>
            <person name="Wen F."/>
            <person name="Johnston J.S."/>
            <person name="Maaroufi H."/>
            <person name="Boyle B."/>
            <person name="Laroche J."/>
            <person name="Dewar K."/>
            <person name="Juretic N."/>
            <person name="Blackburn G."/>
            <person name="Nisole A."/>
            <person name="Brunet B."/>
            <person name="Brandao M."/>
            <person name="Lumley L."/>
            <person name="Duan J."/>
            <person name="Quan G."/>
            <person name="Lucarotti C.J."/>
            <person name="Roe A.D."/>
            <person name="Sperling F.A.H."/>
            <person name="Levesque R.C."/>
            <person name="Cusson M."/>
        </authorList>
    </citation>
    <scope>NUCLEOTIDE SEQUENCE [LARGE SCALE GENOMIC DNA]</scope>
    <source>
        <strain evidence="1">Glfc:IPQL:Cfum</strain>
    </source>
</reference>
<keyword evidence="2" id="KW-1185">Reference proteome</keyword>
<proteinExistence type="predicted"/>
<sequence length="750" mass="81558">MESLEDGACIRNPFKLNCDSDNSKNFKGVPKQRGLNENVENVFCTSDAGDTNYVTSNDSQARYSNCSSSVEAGPSSKLASSGEASSNKNINIANQPSIVRVNNSYLETASCSKADCGTRDNGIAGAPDLQTCQRHKVCQEKAGNNYNLNFPSTSTSRICDNFNDNINSRENRKRPSSLKLNRPNLDADVSSSDTDNDDYSLGSEDGCIYTYRGGEHLADLPSSFFSLDMGLPLDRHLPIPPIYQQPVAANAREHGSRASSPDMDFLEMDFDPGPSCEVDTGDESTPDADLDVALNLPEEKEPVLREPTPEIAPPRNVEPSRPVSSTSRCPEPSNAFNMPSTSRSVTQHVKEDSGNNYTFGPYITHVNAKGEQLRVRRTMARGPSIQPVSLHLSNGDLISQREMLHHNEEYNEEEAGPLAHQINQGEGPANVSAVLFHMTMAKKLMVEKNRLNAEEQEATSTSSEGSSGCTGVAEPPCSMVWSEHEACERQVTQIGVSACGATAVVNVFIALGVPVNIEKINTAVGTRQRANNAPIPRYLLSRAVAGCTAADLVNGIQKASEGLVAARFFPMYPERAVSLSHWLADWISVGAVPILTMNLQVGCEGDMPDAWHHQMVFGVSPRGIFLSNPVECIRECALWPKLTSPSVLLVRTKDVLVRFTPETDLTPLMAVPDRRFNTFNVLGQVVNAIREWRATGWSSQGIRTRYIKLPAAYQAGVTVAALTGTDAHKRLMHAAQLPIVAPHVEKFGVG</sequence>
<comment type="caution">
    <text evidence="1">The sequence shown here is derived from an EMBL/GenBank/DDBJ whole genome shotgun (WGS) entry which is preliminary data.</text>
</comment>
<name>A0ACC0J7R1_CHOFU</name>
<evidence type="ECO:0000313" key="2">
    <source>
        <dbReference type="Proteomes" id="UP001064048"/>
    </source>
</evidence>
<dbReference type="EMBL" id="CM046114">
    <property type="protein sequence ID" value="KAI8420103.1"/>
    <property type="molecule type" value="Genomic_DNA"/>
</dbReference>
<protein>
    <submittedName>
        <fullName evidence="1">Uncharacterized protein</fullName>
    </submittedName>
</protein>
<gene>
    <name evidence="1" type="ORF">MSG28_008685</name>
</gene>
<organism evidence="1 2">
    <name type="scientific">Choristoneura fumiferana</name>
    <name type="common">Spruce budworm moth</name>
    <name type="synonym">Archips fumiferana</name>
    <dbReference type="NCBI Taxonomy" id="7141"/>
    <lineage>
        <taxon>Eukaryota</taxon>
        <taxon>Metazoa</taxon>
        <taxon>Ecdysozoa</taxon>
        <taxon>Arthropoda</taxon>
        <taxon>Hexapoda</taxon>
        <taxon>Insecta</taxon>
        <taxon>Pterygota</taxon>
        <taxon>Neoptera</taxon>
        <taxon>Endopterygota</taxon>
        <taxon>Lepidoptera</taxon>
        <taxon>Glossata</taxon>
        <taxon>Ditrysia</taxon>
        <taxon>Tortricoidea</taxon>
        <taxon>Tortricidae</taxon>
        <taxon>Tortricinae</taxon>
        <taxon>Choristoneura</taxon>
    </lineage>
</organism>